<dbReference type="Pfam" id="PF03739">
    <property type="entry name" value="LptF_LptG"/>
    <property type="match status" value="1"/>
</dbReference>
<evidence type="ECO:0000256" key="6">
    <source>
        <dbReference type="SAM" id="Phobius"/>
    </source>
</evidence>
<dbReference type="AlphaFoldDB" id="A0A506UJZ1"/>
<feature type="transmembrane region" description="Helical" evidence="6">
    <location>
        <begin position="42"/>
        <end position="69"/>
    </location>
</feature>
<comment type="subcellular location">
    <subcellularLocation>
        <location evidence="1">Cell membrane</location>
        <topology evidence="1">Multi-pass membrane protein</topology>
    </subcellularLocation>
</comment>
<gene>
    <name evidence="7" type="ORF">FJU08_02220</name>
</gene>
<keyword evidence="8" id="KW-1185">Reference proteome</keyword>
<proteinExistence type="predicted"/>
<comment type="caution">
    <text evidence="7">The sequence shown here is derived from an EMBL/GenBank/DDBJ whole genome shotgun (WGS) entry which is preliminary data.</text>
</comment>
<dbReference type="EMBL" id="VHLG01000001">
    <property type="protein sequence ID" value="TPW33657.1"/>
    <property type="molecule type" value="Genomic_DNA"/>
</dbReference>
<dbReference type="GO" id="GO:0015920">
    <property type="term" value="P:lipopolysaccharide transport"/>
    <property type="evidence" value="ECO:0007669"/>
    <property type="project" value="TreeGrafter"/>
</dbReference>
<evidence type="ECO:0000313" key="7">
    <source>
        <dbReference type="EMBL" id="TPW33657.1"/>
    </source>
</evidence>
<name>A0A506UJZ1_9HYPH</name>
<evidence type="ECO:0000256" key="5">
    <source>
        <dbReference type="ARBA" id="ARBA00023136"/>
    </source>
</evidence>
<reference evidence="7 8" key="1">
    <citation type="submission" date="2019-06" db="EMBL/GenBank/DDBJ databases">
        <authorList>
            <person name="Li M."/>
        </authorList>
    </citation>
    <scope>NUCLEOTIDE SEQUENCE [LARGE SCALE GENOMIC DNA]</scope>
    <source>
        <strain evidence="7 8">BGMRC2036</strain>
    </source>
</reference>
<evidence type="ECO:0000256" key="1">
    <source>
        <dbReference type="ARBA" id="ARBA00004651"/>
    </source>
</evidence>
<keyword evidence="5 6" id="KW-0472">Membrane</keyword>
<evidence type="ECO:0000256" key="3">
    <source>
        <dbReference type="ARBA" id="ARBA00022692"/>
    </source>
</evidence>
<feature type="transmembrane region" description="Helical" evidence="6">
    <location>
        <begin position="299"/>
        <end position="316"/>
    </location>
</feature>
<feature type="transmembrane region" description="Helical" evidence="6">
    <location>
        <begin position="322"/>
        <end position="345"/>
    </location>
</feature>
<dbReference type="GO" id="GO:0043190">
    <property type="term" value="C:ATP-binding cassette (ABC) transporter complex"/>
    <property type="evidence" value="ECO:0007669"/>
    <property type="project" value="TreeGrafter"/>
</dbReference>
<organism evidence="7 8">
    <name type="scientific">Martelella alba</name>
    <dbReference type="NCBI Taxonomy" id="2590451"/>
    <lineage>
        <taxon>Bacteria</taxon>
        <taxon>Pseudomonadati</taxon>
        <taxon>Pseudomonadota</taxon>
        <taxon>Alphaproteobacteria</taxon>
        <taxon>Hyphomicrobiales</taxon>
        <taxon>Aurantimonadaceae</taxon>
        <taxon>Martelella</taxon>
    </lineage>
</organism>
<keyword evidence="2" id="KW-1003">Cell membrane</keyword>
<keyword evidence="4 6" id="KW-1133">Transmembrane helix</keyword>
<sequence length="375" mass="41645">MARTFRMVLAVLLPVMAILWLTQVLGRINLVTDSGQSALSFLTLATLILPTVVPTVLPFAIVLAAAQTLTAMNNDSELAIMDAGGARRSIIYRPILVLAAIMCVFSFSLINYVEPASRGEIRKVIAAVYADLLSSVIEEKTFREVDNGLYVQISERLSGRVLRGLFVADYRDPANAYIYYAKEGAVDSTGGQLIMKDGQVQREDSTGDVSIVQFDSYSFDLSELTKDRSQTGRRPSDRDLNFLLNPGDDPDYLRRPDVYKAELARRLTDWTLPFIYAIFTIVIVGDARSHREKRVPPMASAFGLTLLLRLISHFAANEAENTPALIYLIYGLPVICLVIGVALLLRPHKLRIKPSWSQRLQDRRHKSDKATGAAP</sequence>
<evidence type="ECO:0000256" key="4">
    <source>
        <dbReference type="ARBA" id="ARBA00022989"/>
    </source>
</evidence>
<accession>A0A506UJZ1</accession>
<evidence type="ECO:0000313" key="8">
    <source>
        <dbReference type="Proteomes" id="UP000318801"/>
    </source>
</evidence>
<dbReference type="PANTHER" id="PTHR33529">
    <property type="entry name" value="SLR0882 PROTEIN-RELATED"/>
    <property type="match status" value="1"/>
</dbReference>
<dbReference type="OrthoDB" id="8477889at2"/>
<protein>
    <submittedName>
        <fullName evidence="7">LptF/LptG family permease</fullName>
    </submittedName>
</protein>
<feature type="transmembrane region" description="Helical" evidence="6">
    <location>
        <begin position="270"/>
        <end position="287"/>
    </location>
</feature>
<dbReference type="InterPro" id="IPR005495">
    <property type="entry name" value="LptG/LptF_permease"/>
</dbReference>
<evidence type="ECO:0000256" key="2">
    <source>
        <dbReference type="ARBA" id="ARBA00022475"/>
    </source>
</evidence>
<feature type="transmembrane region" description="Helical" evidence="6">
    <location>
        <begin position="90"/>
        <end position="113"/>
    </location>
</feature>
<dbReference type="PANTHER" id="PTHR33529:SF6">
    <property type="entry name" value="YJGP_YJGQ FAMILY PERMEASE"/>
    <property type="match status" value="1"/>
</dbReference>
<keyword evidence="3 6" id="KW-0812">Transmembrane</keyword>
<dbReference type="Proteomes" id="UP000318801">
    <property type="component" value="Unassembled WGS sequence"/>
</dbReference>